<comment type="caution">
    <text evidence="3">The sequence shown here is derived from an EMBL/GenBank/DDBJ whole genome shotgun (WGS) entry which is preliminary data.</text>
</comment>
<dbReference type="PANTHER" id="PTHR34216">
    <property type="match status" value="1"/>
</dbReference>
<sequence>MKLIFISLIILIGFAGHAQESIKWPKHKKAAIVLTYDDALVSQLNVGVPQLEAAHLKATFFLTGDIDPVTIPRWRRLSKRGFELANHTIFHPCLSTDDNPVHSENYTPYSIIREIEVMNHFLYAVDGKTSRTYAYPCTETTAGGKDYVDSLRKFNQIKYARGGGDSSDFITNFKRLDPLLVPSFGVEDNTTGAQLIAFVKKVQQSGGMGVLMIHGIGGDYITISARAHQELLQYINKNKNELWVPTFQQAMDYVTQTNKSIGTTTNRTMVKSDRLNPLKPKTRVVKTQKSVRI</sequence>
<dbReference type="InterPro" id="IPR051398">
    <property type="entry name" value="Polysacch_Deacetylase"/>
</dbReference>
<proteinExistence type="predicted"/>
<evidence type="ECO:0000313" key="4">
    <source>
        <dbReference type="Proteomes" id="UP001500742"/>
    </source>
</evidence>
<reference evidence="4" key="1">
    <citation type="journal article" date="2019" name="Int. J. Syst. Evol. Microbiol.">
        <title>The Global Catalogue of Microorganisms (GCM) 10K type strain sequencing project: providing services to taxonomists for standard genome sequencing and annotation.</title>
        <authorList>
            <consortium name="The Broad Institute Genomics Platform"/>
            <consortium name="The Broad Institute Genome Sequencing Center for Infectious Disease"/>
            <person name="Wu L."/>
            <person name="Ma J."/>
        </authorList>
    </citation>
    <scope>NUCLEOTIDE SEQUENCE [LARGE SCALE GENOMIC DNA]</scope>
    <source>
        <strain evidence="4">JCM 16601</strain>
    </source>
</reference>
<dbReference type="Proteomes" id="UP001500742">
    <property type="component" value="Unassembled WGS sequence"/>
</dbReference>
<dbReference type="Pfam" id="PF01522">
    <property type="entry name" value="Polysacc_deac_1"/>
    <property type="match status" value="1"/>
</dbReference>
<dbReference type="RefSeq" id="WP_259091555.1">
    <property type="nucleotide sequence ID" value="NZ_BAAAZC010000015.1"/>
</dbReference>
<dbReference type="SUPFAM" id="SSF88713">
    <property type="entry name" value="Glycoside hydrolase/deacetylase"/>
    <property type="match status" value="1"/>
</dbReference>
<protein>
    <submittedName>
        <fullName evidence="3">Polysaccharide deacetylase family protein</fullName>
    </submittedName>
</protein>
<evidence type="ECO:0000313" key="3">
    <source>
        <dbReference type="EMBL" id="GAA3972064.1"/>
    </source>
</evidence>
<dbReference type="PANTHER" id="PTHR34216:SF11">
    <property type="entry name" value="CHITOOLIGOSACCHARIDE DEACETYLASE"/>
    <property type="match status" value="1"/>
</dbReference>
<dbReference type="InterPro" id="IPR002509">
    <property type="entry name" value="NODB_dom"/>
</dbReference>
<accession>A0ABP7PVN0</accession>
<keyword evidence="4" id="KW-1185">Reference proteome</keyword>
<dbReference type="EMBL" id="BAAAZC010000015">
    <property type="protein sequence ID" value="GAA3972064.1"/>
    <property type="molecule type" value="Genomic_DNA"/>
</dbReference>
<feature type="domain" description="NodB homology" evidence="2">
    <location>
        <begin position="27"/>
        <end position="140"/>
    </location>
</feature>
<name>A0ABP7PVN0_9SPHI</name>
<keyword evidence="1" id="KW-0732">Signal</keyword>
<evidence type="ECO:0000256" key="1">
    <source>
        <dbReference type="ARBA" id="ARBA00022729"/>
    </source>
</evidence>
<evidence type="ECO:0000259" key="2">
    <source>
        <dbReference type="Pfam" id="PF01522"/>
    </source>
</evidence>
<dbReference type="Gene3D" id="3.20.20.370">
    <property type="entry name" value="Glycoside hydrolase/deacetylase"/>
    <property type="match status" value="1"/>
</dbReference>
<organism evidence="3 4">
    <name type="scientific">Mucilaginibacter dorajii</name>
    <dbReference type="NCBI Taxonomy" id="692994"/>
    <lineage>
        <taxon>Bacteria</taxon>
        <taxon>Pseudomonadati</taxon>
        <taxon>Bacteroidota</taxon>
        <taxon>Sphingobacteriia</taxon>
        <taxon>Sphingobacteriales</taxon>
        <taxon>Sphingobacteriaceae</taxon>
        <taxon>Mucilaginibacter</taxon>
    </lineage>
</organism>
<dbReference type="InterPro" id="IPR011330">
    <property type="entry name" value="Glyco_hydro/deAcase_b/a-brl"/>
</dbReference>
<dbReference type="CDD" id="cd10967">
    <property type="entry name" value="CE4_GLA_like_6s"/>
    <property type="match status" value="1"/>
</dbReference>
<gene>
    <name evidence="3" type="ORF">GCM10022210_22110</name>
</gene>